<keyword evidence="2" id="KW-1185">Reference proteome</keyword>
<accession>A0A3M7REI5</accession>
<proteinExistence type="predicted"/>
<evidence type="ECO:0000313" key="1">
    <source>
        <dbReference type="EMBL" id="RNA21927.1"/>
    </source>
</evidence>
<sequence>MNLLTPHRRNIDINKSILLRINDYLNCVFFLFFEPFGRPLLLTNVMDHLHHHQQRNPVIGEVGPSIES</sequence>
<evidence type="ECO:0000313" key="2">
    <source>
        <dbReference type="Proteomes" id="UP000276133"/>
    </source>
</evidence>
<dbReference type="AlphaFoldDB" id="A0A3M7REI5"/>
<protein>
    <submittedName>
        <fullName evidence="1">Uncharacterized protein</fullName>
    </submittedName>
</protein>
<dbReference type="EMBL" id="REGN01003562">
    <property type="protein sequence ID" value="RNA21927.1"/>
    <property type="molecule type" value="Genomic_DNA"/>
</dbReference>
<dbReference type="Proteomes" id="UP000276133">
    <property type="component" value="Unassembled WGS sequence"/>
</dbReference>
<gene>
    <name evidence="1" type="ORF">BpHYR1_017573</name>
</gene>
<reference evidence="1 2" key="1">
    <citation type="journal article" date="2018" name="Sci. Rep.">
        <title>Genomic signatures of local adaptation to the degree of environmental predictability in rotifers.</title>
        <authorList>
            <person name="Franch-Gras L."/>
            <person name="Hahn C."/>
            <person name="Garcia-Roger E.M."/>
            <person name="Carmona M.J."/>
            <person name="Serra M."/>
            <person name="Gomez A."/>
        </authorList>
    </citation>
    <scope>NUCLEOTIDE SEQUENCE [LARGE SCALE GENOMIC DNA]</scope>
    <source>
        <strain evidence="1">HYR1</strain>
    </source>
</reference>
<organism evidence="1 2">
    <name type="scientific">Brachionus plicatilis</name>
    <name type="common">Marine rotifer</name>
    <name type="synonym">Brachionus muelleri</name>
    <dbReference type="NCBI Taxonomy" id="10195"/>
    <lineage>
        <taxon>Eukaryota</taxon>
        <taxon>Metazoa</taxon>
        <taxon>Spiralia</taxon>
        <taxon>Gnathifera</taxon>
        <taxon>Rotifera</taxon>
        <taxon>Eurotatoria</taxon>
        <taxon>Monogononta</taxon>
        <taxon>Pseudotrocha</taxon>
        <taxon>Ploima</taxon>
        <taxon>Brachionidae</taxon>
        <taxon>Brachionus</taxon>
    </lineage>
</organism>
<name>A0A3M7REI5_BRAPC</name>
<comment type="caution">
    <text evidence="1">The sequence shown here is derived from an EMBL/GenBank/DDBJ whole genome shotgun (WGS) entry which is preliminary data.</text>
</comment>